<keyword evidence="13" id="KW-0732">Signal</keyword>
<evidence type="ECO:0000256" key="10">
    <source>
        <dbReference type="ARBA" id="ARBA00023329"/>
    </source>
</evidence>
<evidence type="ECO:0000256" key="4">
    <source>
        <dbReference type="ARBA" id="ARBA00022448"/>
    </source>
</evidence>
<evidence type="ECO:0000256" key="9">
    <source>
        <dbReference type="ARBA" id="ARBA00023136"/>
    </source>
</evidence>
<evidence type="ECO:0000256" key="13">
    <source>
        <dbReference type="SAM" id="SignalP"/>
    </source>
</evidence>
<comment type="subunit">
    <text evidence="3 12">Oligomeric complex that consists of at least the alpha, beta, beta', gamma, delta, epsilon and zeta subunits.</text>
</comment>
<evidence type="ECO:0000256" key="7">
    <source>
        <dbReference type="ARBA" id="ARBA00022927"/>
    </source>
</evidence>
<dbReference type="OrthoDB" id="10249988at2759"/>
<dbReference type="AlphaFoldDB" id="A0A3N4M5A2"/>
<keyword evidence="7 12" id="KW-0653">Protein transport</keyword>
<protein>
    <recommendedName>
        <fullName evidence="12">Coatomer subunit zeta</fullName>
    </recommendedName>
</protein>
<evidence type="ECO:0000256" key="1">
    <source>
        <dbReference type="ARBA" id="ARBA00004255"/>
    </source>
</evidence>
<organism evidence="15 16">
    <name type="scientific">Terfezia boudieri ATCC MYA-4762</name>
    <dbReference type="NCBI Taxonomy" id="1051890"/>
    <lineage>
        <taxon>Eukaryota</taxon>
        <taxon>Fungi</taxon>
        <taxon>Dikarya</taxon>
        <taxon>Ascomycota</taxon>
        <taxon>Pezizomycotina</taxon>
        <taxon>Pezizomycetes</taxon>
        <taxon>Pezizales</taxon>
        <taxon>Pezizaceae</taxon>
        <taxon>Terfezia</taxon>
    </lineage>
</organism>
<dbReference type="Gene3D" id="3.30.450.60">
    <property type="match status" value="1"/>
</dbReference>
<dbReference type="PANTHER" id="PTHR11043:SF0">
    <property type="entry name" value="COATOMER SUBUNIT ZETA"/>
    <property type="match status" value="1"/>
</dbReference>
<feature type="chain" id="PRO_5018232080" description="Coatomer subunit zeta" evidence="13">
    <location>
        <begin position="23"/>
        <end position="211"/>
    </location>
</feature>
<dbReference type="STRING" id="1051890.A0A3N4M5A2"/>
<keyword evidence="5 12" id="KW-0963">Cytoplasm</keyword>
<dbReference type="GO" id="GO:0006891">
    <property type="term" value="P:intra-Golgi vesicle-mediated transport"/>
    <property type="evidence" value="ECO:0007669"/>
    <property type="project" value="TreeGrafter"/>
</dbReference>
<dbReference type="Proteomes" id="UP000267821">
    <property type="component" value="Unassembled WGS sequence"/>
</dbReference>
<comment type="similarity">
    <text evidence="2 12">Belongs to the adaptor complexes small subunit family.</text>
</comment>
<keyword evidence="6 12" id="KW-0931">ER-Golgi transport</keyword>
<evidence type="ECO:0000256" key="11">
    <source>
        <dbReference type="ARBA" id="ARBA00045555"/>
    </source>
</evidence>
<dbReference type="GO" id="GO:0006886">
    <property type="term" value="P:intracellular protein transport"/>
    <property type="evidence" value="ECO:0007669"/>
    <property type="project" value="TreeGrafter"/>
</dbReference>
<gene>
    <name evidence="15" type="ORF">L211DRAFT_855163</name>
</gene>
<keyword evidence="10 12" id="KW-0968">Cytoplasmic vesicle</keyword>
<dbReference type="InterPro" id="IPR022775">
    <property type="entry name" value="AP_mu_sigma_su"/>
</dbReference>
<accession>A0A3N4M5A2</accession>
<evidence type="ECO:0000256" key="8">
    <source>
        <dbReference type="ARBA" id="ARBA00023034"/>
    </source>
</evidence>
<comment type="subcellular location">
    <subcellularLocation>
        <location evidence="12">Cytoplasm</location>
    </subcellularLocation>
    <subcellularLocation>
        <location evidence="1 12">Golgi apparatus membrane</location>
        <topology evidence="1 12">Peripheral membrane protein</topology>
        <orientation evidence="1 12">Cytoplasmic side</orientation>
    </subcellularLocation>
    <subcellularLocation>
        <location evidence="12">Cytoplasmic vesicle</location>
        <location evidence="12">COPI-coated vesicle membrane</location>
        <topology evidence="12">Peripheral membrane protein</topology>
        <orientation evidence="12">Cytoplasmic side</orientation>
    </subcellularLocation>
</comment>
<evidence type="ECO:0000313" key="16">
    <source>
        <dbReference type="Proteomes" id="UP000267821"/>
    </source>
</evidence>
<proteinExistence type="inferred from homology"/>
<dbReference type="FunFam" id="3.30.450.60:FF:000013">
    <property type="entry name" value="Coatomer subunit zeta"/>
    <property type="match status" value="1"/>
</dbReference>
<dbReference type="InterPro" id="IPR039652">
    <property type="entry name" value="Coatomer_zeta"/>
</dbReference>
<dbReference type="GO" id="GO:0030126">
    <property type="term" value="C:COPI vesicle coat"/>
    <property type="evidence" value="ECO:0007669"/>
    <property type="project" value="UniProtKB-UniRule"/>
</dbReference>
<dbReference type="SUPFAM" id="SSF64356">
    <property type="entry name" value="SNARE-like"/>
    <property type="match status" value="1"/>
</dbReference>
<sequence>MPTAPVSIFSVAAVLLLSVSDGSRILAKYYVPPHSATAITPASTTPTELNPYPTVALQKSFEKGLHAKTQKPASQPGAGDIILYDNKIVVFKQEGDVAMYVVGGAQENEMLLWHVLLGWRDALNILLKNNTDRRTLLENYDLVALCLDEILDDGIILETDPVAIASRVSRAPTQEVGGAAGLRNLDLSEQGLLNAWEYGRNQLRERLRQGL</sequence>
<dbReference type="GO" id="GO:0000139">
    <property type="term" value="C:Golgi membrane"/>
    <property type="evidence" value="ECO:0007669"/>
    <property type="project" value="UniProtKB-SubCell"/>
</dbReference>
<comment type="function">
    <text evidence="11">The coatomer is a cytosolic protein complex that binds to dilysine motifs and reversibly associates with Golgi non-clathrin-coated vesicles, which further mediate biosynthetic protein transport from the ER, via the Golgi up to the trans Golgi network. Coatomer complex is required for budding from Golgi membranes, and is essential for the retrograde Golgi-to-ER transport of dilysine-tagged proteins. The zeta subunit may be involved in regulating the coat assembly and, hence, the rate of biosynthetic protein transport due to its association-dissociation properties with the coatomer complex.</text>
</comment>
<dbReference type="PANTHER" id="PTHR11043">
    <property type="entry name" value="ZETA-COAT PROTEIN"/>
    <property type="match status" value="1"/>
</dbReference>
<evidence type="ECO:0000313" key="15">
    <source>
        <dbReference type="EMBL" id="RPB29068.1"/>
    </source>
</evidence>
<feature type="domain" description="AP complex mu/sigma subunit" evidence="14">
    <location>
        <begin position="56"/>
        <end position="170"/>
    </location>
</feature>
<reference evidence="15 16" key="1">
    <citation type="journal article" date="2018" name="Nat. Ecol. Evol.">
        <title>Pezizomycetes genomes reveal the molecular basis of ectomycorrhizal truffle lifestyle.</title>
        <authorList>
            <person name="Murat C."/>
            <person name="Payen T."/>
            <person name="Noel B."/>
            <person name="Kuo A."/>
            <person name="Morin E."/>
            <person name="Chen J."/>
            <person name="Kohler A."/>
            <person name="Krizsan K."/>
            <person name="Balestrini R."/>
            <person name="Da Silva C."/>
            <person name="Montanini B."/>
            <person name="Hainaut M."/>
            <person name="Levati E."/>
            <person name="Barry K.W."/>
            <person name="Belfiori B."/>
            <person name="Cichocki N."/>
            <person name="Clum A."/>
            <person name="Dockter R.B."/>
            <person name="Fauchery L."/>
            <person name="Guy J."/>
            <person name="Iotti M."/>
            <person name="Le Tacon F."/>
            <person name="Lindquist E.A."/>
            <person name="Lipzen A."/>
            <person name="Malagnac F."/>
            <person name="Mello A."/>
            <person name="Molinier V."/>
            <person name="Miyauchi S."/>
            <person name="Poulain J."/>
            <person name="Riccioni C."/>
            <person name="Rubini A."/>
            <person name="Sitrit Y."/>
            <person name="Splivallo R."/>
            <person name="Traeger S."/>
            <person name="Wang M."/>
            <person name="Zifcakova L."/>
            <person name="Wipf D."/>
            <person name="Zambonelli A."/>
            <person name="Paolocci F."/>
            <person name="Nowrousian M."/>
            <person name="Ottonello S."/>
            <person name="Baldrian P."/>
            <person name="Spatafora J.W."/>
            <person name="Henrissat B."/>
            <person name="Nagy L.G."/>
            <person name="Aury J.M."/>
            <person name="Wincker P."/>
            <person name="Grigoriev I.V."/>
            <person name="Bonfante P."/>
            <person name="Martin F.M."/>
        </authorList>
    </citation>
    <scope>NUCLEOTIDE SEQUENCE [LARGE SCALE GENOMIC DNA]</scope>
    <source>
        <strain evidence="15 16">ATCC MYA-4762</strain>
    </source>
</reference>
<evidence type="ECO:0000256" key="5">
    <source>
        <dbReference type="ARBA" id="ARBA00022490"/>
    </source>
</evidence>
<evidence type="ECO:0000256" key="2">
    <source>
        <dbReference type="ARBA" id="ARBA00006972"/>
    </source>
</evidence>
<keyword evidence="4 12" id="KW-0813">Transport</keyword>
<keyword evidence="16" id="KW-1185">Reference proteome</keyword>
<dbReference type="CDD" id="cd14829">
    <property type="entry name" value="Zeta-COP"/>
    <property type="match status" value="1"/>
</dbReference>
<name>A0A3N4M5A2_9PEZI</name>
<dbReference type="FunCoup" id="A0A3N4M5A2">
    <property type="interactions" value="492"/>
</dbReference>
<evidence type="ECO:0000259" key="14">
    <source>
        <dbReference type="Pfam" id="PF01217"/>
    </source>
</evidence>
<dbReference type="InParanoid" id="A0A3N4M5A2"/>
<dbReference type="Pfam" id="PF01217">
    <property type="entry name" value="Clat_adaptor_s"/>
    <property type="match status" value="1"/>
</dbReference>
<dbReference type="GO" id="GO:0006890">
    <property type="term" value="P:retrograde vesicle-mediated transport, Golgi to endoplasmic reticulum"/>
    <property type="evidence" value="ECO:0007669"/>
    <property type="project" value="UniProtKB-UniRule"/>
</dbReference>
<evidence type="ECO:0000256" key="12">
    <source>
        <dbReference type="RuleBase" id="RU366053"/>
    </source>
</evidence>
<keyword evidence="9 12" id="KW-0472">Membrane</keyword>
<evidence type="ECO:0000256" key="6">
    <source>
        <dbReference type="ARBA" id="ARBA00022892"/>
    </source>
</evidence>
<feature type="signal peptide" evidence="13">
    <location>
        <begin position="1"/>
        <end position="22"/>
    </location>
</feature>
<keyword evidence="8 12" id="KW-0333">Golgi apparatus</keyword>
<dbReference type="InterPro" id="IPR011012">
    <property type="entry name" value="Longin-like_dom_sf"/>
</dbReference>
<evidence type="ECO:0000256" key="3">
    <source>
        <dbReference type="ARBA" id="ARBA00011775"/>
    </source>
</evidence>
<dbReference type="EMBL" id="ML121528">
    <property type="protein sequence ID" value="RPB29068.1"/>
    <property type="molecule type" value="Genomic_DNA"/>
</dbReference>